<evidence type="ECO:0000256" key="6">
    <source>
        <dbReference type="ARBA" id="ARBA00023242"/>
    </source>
</evidence>
<dbReference type="InParanoid" id="A0A7M7G6E1"/>
<dbReference type="SMR" id="A0A7M7G6E1"/>
<proteinExistence type="inferred from homology"/>
<feature type="region of interest" description="Disordered" evidence="8">
    <location>
        <begin position="414"/>
        <end position="527"/>
    </location>
</feature>
<feature type="compositionally biased region" description="Basic and acidic residues" evidence="8">
    <location>
        <begin position="318"/>
        <end position="333"/>
    </location>
</feature>
<keyword evidence="3 7" id="KW-0238">DNA-binding</keyword>
<feature type="compositionally biased region" description="Basic and acidic residues" evidence="8">
    <location>
        <begin position="369"/>
        <end position="380"/>
    </location>
</feature>
<dbReference type="AlphaFoldDB" id="A0A7M7G6E1"/>
<keyword evidence="11" id="KW-1185">Reference proteome</keyword>
<dbReference type="Gene3D" id="1.10.10.60">
    <property type="entry name" value="Homeodomain-like"/>
    <property type="match status" value="1"/>
</dbReference>
<feature type="domain" description="Homeobox" evidence="9">
    <location>
        <begin position="232"/>
        <end position="295"/>
    </location>
</feature>
<dbReference type="PANTHER" id="PTHR11211">
    <property type="entry name" value="IROQUOIS-CLASS HOMEODOMAIN PROTEIN IRX"/>
    <property type="match status" value="1"/>
</dbReference>
<feature type="DNA-binding region" description="Homeobox" evidence="7">
    <location>
        <begin position="234"/>
        <end position="296"/>
    </location>
</feature>
<feature type="compositionally biased region" description="Low complexity" evidence="8">
    <location>
        <begin position="81"/>
        <end position="95"/>
    </location>
</feature>
<feature type="region of interest" description="Disordered" evidence="8">
    <location>
        <begin position="598"/>
        <end position="650"/>
    </location>
</feature>
<dbReference type="GO" id="GO:0000981">
    <property type="term" value="F:DNA-binding transcription factor activity, RNA polymerase II-specific"/>
    <property type="evidence" value="ECO:0007669"/>
    <property type="project" value="InterPro"/>
</dbReference>
<feature type="compositionally biased region" description="Low complexity" evidence="8">
    <location>
        <begin position="612"/>
        <end position="631"/>
    </location>
</feature>
<comment type="similarity">
    <text evidence="2">Belongs to the TALE/IRO homeobox family.</text>
</comment>
<dbReference type="CDD" id="cd00086">
    <property type="entry name" value="homeodomain"/>
    <property type="match status" value="1"/>
</dbReference>
<dbReference type="FunFam" id="1.10.10.60:FF:000003">
    <property type="entry name" value="Iroquois-class homeobox protein IRX"/>
    <property type="match status" value="1"/>
</dbReference>
<evidence type="ECO:0000256" key="4">
    <source>
        <dbReference type="ARBA" id="ARBA00023155"/>
    </source>
</evidence>
<dbReference type="GO" id="GO:0007474">
    <property type="term" value="P:imaginal disc-derived wing vein specification"/>
    <property type="evidence" value="ECO:0007669"/>
    <property type="project" value="UniProtKB-ARBA"/>
</dbReference>
<dbReference type="FunCoup" id="A0A7M7G6E1">
    <property type="interactions" value="143"/>
</dbReference>
<keyword evidence="4 7" id="KW-0371">Homeobox</keyword>
<feature type="region of interest" description="Disordered" evidence="8">
    <location>
        <begin position="1"/>
        <end position="62"/>
    </location>
</feature>
<dbReference type="PROSITE" id="PS00027">
    <property type="entry name" value="HOMEOBOX_1"/>
    <property type="match status" value="1"/>
</dbReference>
<feature type="region of interest" description="Disordered" evidence="8">
    <location>
        <begin position="74"/>
        <end position="113"/>
    </location>
</feature>
<organism evidence="10 11">
    <name type="scientific">Nasonia vitripennis</name>
    <name type="common">Parasitic wasp</name>
    <dbReference type="NCBI Taxonomy" id="7425"/>
    <lineage>
        <taxon>Eukaryota</taxon>
        <taxon>Metazoa</taxon>
        <taxon>Ecdysozoa</taxon>
        <taxon>Arthropoda</taxon>
        <taxon>Hexapoda</taxon>
        <taxon>Insecta</taxon>
        <taxon>Pterygota</taxon>
        <taxon>Neoptera</taxon>
        <taxon>Endopterygota</taxon>
        <taxon>Hymenoptera</taxon>
        <taxon>Apocrita</taxon>
        <taxon>Proctotrupomorpha</taxon>
        <taxon>Chalcidoidea</taxon>
        <taxon>Pteromalidae</taxon>
        <taxon>Pteromalinae</taxon>
        <taxon>Nasonia</taxon>
    </lineage>
</organism>
<reference evidence="10" key="1">
    <citation type="submission" date="2021-01" db="UniProtKB">
        <authorList>
            <consortium name="EnsemblMetazoa"/>
        </authorList>
    </citation>
    <scope>IDENTIFICATION</scope>
</reference>
<comment type="subcellular location">
    <subcellularLocation>
        <location evidence="1 7">Nucleus</location>
    </subcellularLocation>
</comment>
<dbReference type="InterPro" id="IPR008422">
    <property type="entry name" value="KN_HD"/>
</dbReference>
<evidence type="ECO:0000256" key="3">
    <source>
        <dbReference type="ARBA" id="ARBA00023125"/>
    </source>
</evidence>
<dbReference type="KEGG" id="nvi:100121331"/>
<name>A0A7M7G6E1_NASVI</name>
<dbReference type="InterPro" id="IPR009057">
    <property type="entry name" value="Homeodomain-like_sf"/>
</dbReference>
<keyword evidence="6 7" id="KW-0539">Nucleus</keyword>
<feature type="compositionally biased region" description="Low complexity" evidence="8">
    <location>
        <begin position="15"/>
        <end position="62"/>
    </location>
</feature>
<evidence type="ECO:0000256" key="8">
    <source>
        <dbReference type="SAM" id="MobiDB-lite"/>
    </source>
</evidence>
<dbReference type="InterPro" id="IPR001356">
    <property type="entry name" value="HD"/>
</dbReference>
<dbReference type="PROSITE" id="PS50071">
    <property type="entry name" value="HOMEOBOX_2"/>
    <property type="match status" value="1"/>
</dbReference>
<dbReference type="GO" id="GO:0000978">
    <property type="term" value="F:RNA polymerase II cis-regulatory region sequence-specific DNA binding"/>
    <property type="evidence" value="ECO:0007669"/>
    <property type="project" value="TreeGrafter"/>
</dbReference>
<evidence type="ECO:0000256" key="5">
    <source>
        <dbReference type="ARBA" id="ARBA00023159"/>
    </source>
</evidence>
<dbReference type="GO" id="GO:0042693">
    <property type="term" value="P:muscle cell fate commitment"/>
    <property type="evidence" value="ECO:0007669"/>
    <property type="project" value="UniProtKB-ARBA"/>
</dbReference>
<accession>A0A7M7G6E1</accession>
<keyword evidence="5" id="KW-0010">Activator</keyword>
<dbReference type="InterPro" id="IPR017970">
    <property type="entry name" value="Homeobox_CS"/>
</dbReference>
<sequence length="650" mass="67128">MSQFSFRGSPSLQCPVTVSSSLTSSSASPVSGLLSSASATPGSTTSGGTTTAHHQAPQQPHHPLGVRMAVTSAVVRPPGGSPTAVASVSPASQTSGGPPTAPQPASSGPTPGRCCDTGRPIFTDPITGQTVCSCQYELLGGYQRLGALPTAALSMYSAPYAAAAAAAASEGMAAYFPGLGAEQAPFYTPTAAGLDLKENLGAGAAAAWPYPSVYHPYDAAFASYPFNGYGMDLNGARRKNATRETTSTLKAWLNEHKKNPYPTKGEKIMLAIITKMTLTQVSTWFANARRRLKKENKMTWEPRNRVEDEDNNNDDDDSGRKSVDEKDRLDSKDSGTGSSEDGDRGTSDRHRLDLLHGGGVGGPGGAGRAESEWSESRADSGPDSPECLYDQREPPSRHHHPTLQLQHHPAFMAAAAAASPHHHARLMQRHPSPENTSPGAHHLHHPGVIPSSTSTSATTASATTKPRIWSLADMASKDGDQPSPNSNILGSPYNSNSGGNGGGKIVSPLASRLPPHHPLHPAMHPGSQFVRPHPDFYRNFYGGPHLGSGDMSLLETYQRTLGGLGGVMPPTSAPGILASSSASSTSANLKSHFSINGSGAGAGPGGPSVLLTTASSGVSPSASSTASSNGSDQSPGGGLAPSELKSPGRV</sequence>
<feature type="compositionally biased region" description="Acidic residues" evidence="8">
    <location>
        <begin position="307"/>
        <end position="317"/>
    </location>
</feature>
<dbReference type="EnsemblMetazoa" id="XM_001604887">
    <property type="protein sequence ID" value="XP_001604937"/>
    <property type="gene ID" value="LOC100121331"/>
</dbReference>
<evidence type="ECO:0000259" key="9">
    <source>
        <dbReference type="PROSITE" id="PS50071"/>
    </source>
</evidence>
<dbReference type="GO" id="GO:0048468">
    <property type="term" value="P:cell development"/>
    <property type="evidence" value="ECO:0007669"/>
    <property type="project" value="TreeGrafter"/>
</dbReference>
<evidence type="ECO:0000313" key="10">
    <source>
        <dbReference type="EnsemblMetazoa" id="XP_001604937"/>
    </source>
</evidence>
<dbReference type="GO" id="GO:0030182">
    <property type="term" value="P:neuron differentiation"/>
    <property type="evidence" value="ECO:0007669"/>
    <property type="project" value="TreeGrafter"/>
</dbReference>
<dbReference type="InterPro" id="IPR003893">
    <property type="entry name" value="Iroquois_homeo"/>
</dbReference>
<dbReference type="SMART" id="SM00548">
    <property type="entry name" value="IRO"/>
    <property type="match status" value="1"/>
</dbReference>
<evidence type="ECO:0000256" key="2">
    <source>
        <dbReference type="ARBA" id="ARBA00008446"/>
    </source>
</evidence>
<feature type="compositionally biased region" description="Low complexity" evidence="8">
    <location>
        <begin position="451"/>
        <end position="464"/>
    </location>
</feature>
<dbReference type="Pfam" id="PF05920">
    <property type="entry name" value="Homeobox_KN"/>
    <property type="match status" value="1"/>
</dbReference>
<dbReference type="OMA" id="ECLYDQR"/>
<evidence type="ECO:0000256" key="1">
    <source>
        <dbReference type="ARBA" id="ARBA00004123"/>
    </source>
</evidence>
<dbReference type="OrthoDB" id="5399138at2759"/>
<gene>
    <name evidence="10" type="primary">100121331</name>
</gene>
<dbReference type="GO" id="GO:0045926">
    <property type="term" value="P:negative regulation of growth"/>
    <property type="evidence" value="ECO:0007669"/>
    <property type="project" value="UniProtKB-ARBA"/>
</dbReference>
<protein>
    <recommendedName>
        <fullName evidence="9">Homeobox domain-containing protein</fullName>
    </recommendedName>
</protein>
<dbReference type="GO" id="GO:0045317">
    <property type="term" value="P:equator specification"/>
    <property type="evidence" value="ECO:0007669"/>
    <property type="project" value="UniProtKB-ARBA"/>
</dbReference>
<feature type="compositionally biased region" description="Polar residues" evidence="8">
    <location>
        <begin position="1"/>
        <end position="14"/>
    </location>
</feature>
<feature type="compositionally biased region" description="Gly residues" evidence="8">
    <location>
        <begin position="356"/>
        <end position="367"/>
    </location>
</feature>
<dbReference type="SUPFAM" id="SSF46689">
    <property type="entry name" value="Homeodomain-like"/>
    <property type="match status" value="1"/>
</dbReference>
<dbReference type="Proteomes" id="UP000002358">
    <property type="component" value="Chromosome 1"/>
</dbReference>
<dbReference type="PANTHER" id="PTHR11211:SF40">
    <property type="entry name" value="MIRROR, ISOFORM C"/>
    <property type="match status" value="1"/>
</dbReference>
<dbReference type="GO" id="GO:0005634">
    <property type="term" value="C:nucleus"/>
    <property type="evidence" value="ECO:0007669"/>
    <property type="project" value="UniProtKB-SubCell"/>
</dbReference>
<evidence type="ECO:0000256" key="7">
    <source>
        <dbReference type="PROSITE-ProRule" id="PRU00108"/>
    </source>
</evidence>
<evidence type="ECO:0000313" key="11">
    <source>
        <dbReference type="Proteomes" id="UP000002358"/>
    </source>
</evidence>
<feature type="compositionally biased region" description="Basic and acidic residues" evidence="8">
    <location>
        <begin position="341"/>
        <end position="354"/>
    </location>
</feature>
<feature type="region of interest" description="Disordered" evidence="8">
    <location>
        <begin position="302"/>
        <end position="402"/>
    </location>
</feature>
<dbReference type="SMART" id="SM00389">
    <property type="entry name" value="HOX"/>
    <property type="match status" value="1"/>
</dbReference>